<dbReference type="Proteomes" id="UP000619486">
    <property type="component" value="Unassembled WGS sequence"/>
</dbReference>
<reference evidence="2" key="2">
    <citation type="submission" date="2020-09" db="EMBL/GenBank/DDBJ databases">
        <authorList>
            <person name="Sun Q."/>
            <person name="Ohkuma M."/>
        </authorList>
    </citation>
    <scope>NUCLEOTIDE SEQUENCE</scope>
    <source>
        <strain evidence="2">JCM 3172</strain>
    </source>
</reference>
<reference evidence="2" key="1">
    <citation type="journal article" date="2014" name="Int. J. Syst. Evol. Microbiol.">
        <title>Complete genome sequence of Corynebacterium casei LMG S-19264T (=DSM 44701T), isolated from a smear-ripened cheese.</title>
        <authorList>
            <consortium name="US DOE Joint Genome Institute (JGI-PGF)"/>
            <person name="Walter F."/>
            <person name="Albersmeier A."/>
            <person name="Kalinowski J."/>
            <person name="Ruckert C."/>
        </authorList>
    </citation>
    <scope>NUCLEOTIDE SEQUENCE</scope>
    <source>
        <strain evidence="2">JCM 3172</strain>
    </source>
</reference>
<dbReference type="RefSeq" id="WP_189199762.1">
    <property type="nucleotide sequence ID" value="NZ_BMQQ01000001.1"/>
</dbReference>
<organism evidence="2 3">
    <name type="scientific">Streptomyces purpureus</name>
    <dbReference type="NCBI Taxonomy" id="1951"/>
    <lineage>
        <taxon>Bacteria</taxon>
        <taxon>Bacillati</taxon>
        <taxon>Actinomycetota</taxon>
        <taxon>Actinomycetes</taxon>
        <taxon>Kitasatosporales</taxon>
        <taxon>Streptomycetaceae</taxon>
        <taxon>Streptomyces</taxon>
    </lineage>
</organism>
<evidence type="ECO:0000313" key="3">
    <source>
        <dbReference type="Proteomes" id="UP000619486"/>
    </source>
</evidence>
<evidence type="ECO:0000313" key="2">
    <source>
        <dbReference type="EMBL" id="GGT16906.1"/>
    </source>
</evidence>
<comment type="caution">
    <text evidence="2">The sequence shown here is derived from an EMBL/GenBank/DDBJ whole genome shotgun (WGS) entry which is preliminary data.</text>
</comment>
<keyword evidence="1" id="KW-0732">Signal</keyword>
<feature type="chain" id="PRO_5037869767" description="Lipoprotein" evidence="1">
    <location>
        <begin position="23"/>
        <end position="135"/>
    </location>
</feature>
<accession>A0A918LM95</accession>
<keyword evidence="3" id="KW-1185">Reference proteome</keyword>
<evidence type="ECO:0000256" key="1">
    <source>
        <dbReference type="SAM" id="SignalP"/>
    </source>
</evidence>
<dbReference type="AlphaFoldDB" id="A0A918LM95"/>
<protein>
    <recommendedName>
        <fullName evidence="4">Lipoprotein</fullName>
    </recommendedName>
</protein>
<dbReference type="EMBL" id="BMQQ01000001">
    <property type="protein sequence ID" value="GGT16906.1"/>
    <property type="molecule type" value="Genomic_DNA"/>
</dbReference>
<proteinExistence type="predicted"/>
<sequence length="135" mass="14372">MRTIARLAVLTLVVGVPLTGCAVPQDRLEAVRKATERFATLHTAGDFRAACALLTSAAREEAVHNGGPTCAQALADAELPEPGAIRSTDVYGRQARVELATDTYFLTSFPGGWRISAAGCTPREGRPYRCLLKGD</sequence>
<evidence type="ECO:0008006" key="4">
    <source>
        <dbReference type="Google" id="ProtNLM"/>
    </source>
</evidence>
<name>A0A918LM95_9ACTN</name>
<gene>
    <name evidence="2" type="ORF">GCM10014713_07280</name>
</gene>
<feature type="signal peptide" evidence="1">
    <location>
        <begin position="1"/>
        <end position="22"/>
    </location>
</feature>